<accession>A0A7S3YHE6</accession>
<dbReference type="EMBL" id="HBIV01006946">
    <property type="protein sequence ID" value="CAE0651749.1"/>
    <property type="molecule type" value="Transcribed_RNA"/>
</dbReference>
<protein>
    <submittedName>
        <fullName evidence="1">Uncharacterized protein</fullName>
    </submittedName>
</protein>
<gene>
    <name evidence="1" type="ORF">LGLO00237_LOCUS5119</name>
</gene>
<sequence>MYLWSRRANLGISWAQGVAGARWGNSSLARSCARELRKMAEEVRPHFGLFSSYIEAAALQVEGLRAYLSDGDSSGVEMIEKAVRMEAELGKVPYGPPVVSPASELLGEIYLKDNKPGEAEKVVISAVDNGTSGLKRTNALLLVLEAKTAQLRLVERLNSVGRAHHHHDGHDDNYKEACDLMKQVRAQLAEADEECSWMARIRIVQQALTSHCSW</sequence>
<proteinExistence type="predicted"/>
<organism evidence="1">
    <name type="scientific">Lotharella globosa</name>
    <dbReference type="NCBI Taxonomy" id="91324"/>
    <lineage>
        <taxon>Eukaryota</taxon>
        <taxon>Sar</taxon>
        <taxon>Rhizaria</taxon>
        <taxon>Cercozoa</taxon>
        <taxon>Chlorarachniophyceae</taxon>
        <taxon>Lotharella</taxon>
    </lineage>
</organism>
<reference evidence="1" key="1">
    <citation type="submission" date="2021-01" db="EMBL/GenBank/DDBJ databases">
        <authorList>
            <person name="Corre E."/>
            <person name="Pelletier E."/>
            <person name="Niang G."/>
            <person name="Scheremetjew M."/>
            <person name="Finn R."/>
            <person name="Kale V."/>
            <person name="Holt S."/>
            <person name="Cochrane G."/>
            <person name="Meng A."/>
            <person name="Brown T."/>
            <person name="Cohen L."/>
        </authorList>
    </citation>
    <scope>NUCLEOTIDE SEQUENCE</scope>
    <source>
        <strain evidence="1">CCCM811</strain>
    </source>
</reference>
<dbReference type="AlphaFoldDB" id="A0A7S3YHE6"/>
<name>A0A7S3YHE6_9EUKA</name>
<evidence type="ECO:0000313" key="1">
    <source>
        <dbReference type="EMBL" id="CAE0651749.1"/>
    </source>
</evidence>